<organism evidence="2 3">
    <name type="scientific">Anaerofustis stercorihominis</name>
    <dbReference type="NCBI Taxonomy" id="214853"/>
    <lineage>
        <taxon>Bacteria</taxon>
        <taxon>Bacillati</taxon>
        <taxon>Bacillota</taxon>
        <taxon>Clostridia</taxon>
        <taxon>Eubacteriales</taxon>
        <taxon>Eubacteriaceae</taxon>
        <taxon>Anaerofustis</taxon>
    </lineage>
</organism>
<evidence type="ECO:0000313" key="3">
    <source>
        <dbReference type="Proteomes" id="UP000261212"/>
    </source>
</evidence>
<name>A0A3E3DWN1_9FIRM</name>
<dbReference type="InterPro" id="IPR007487">
    <property type="entry name" value="ABC_transpt-TYRBP-like"/>
</dbReference>
<dbReference type="Proteomes" id="UP000261212">
    <property type="component" value="Unassembled WGS sequence"/>
</dbReference>
<dbReference type="AlphaFoldDB" id="A0A3E3DWN1"/>
<dbReference type="EMBL" id="QUSM01000005">
    <property type="protein sequence ID" value="RGD73555.1"/>
    <property type="molecule type" value="Genomic_DNA"/>
</dbReference>
<proteinExistence type="predicted"/>
<feature type="signal peptide" evidence="1">
    <location>
        <begin position="1"/>
        <end position="22"/>
    </location>
</feature>
<accession>A0A3E3DWN1</accession>
<evidence type="ECO:0000313" key="2">
    <source>
        <dbReference type="EMBL" id="RGD73555.1"/>
    </source>
</evidence>
<dbReference type="RefSeq" id="WP_117532555.1">
    <property type="nucleotide sequence ID" value="NZ_CAUFKS010000018.1"/>
</dbReference>
<gene>
    <name evidence="2" type="ORF">DW687_09355</name>
</gene>
<dbReference type="Gene3D" id="3.40.50.2300">
    <property type="match status" value="2"/>
</dbReference>
<reference evidence="2 3" key="1">
    <citation type="submission" date="2018-08" db="EMBL/GenBank/DDBJ databases">
        <title>A genome reference for cultivated species of the human gut microbiota.</title>
        <authorList>
            <person name="Zou Y."/>
            <person name="Xue W."/>
            <person name="Luo G."/>
        </authorList>
    </citation>
    <scope>NUCLEOTIDE SEQUENCE [LARGE SCALE GENOMIC DNA]</scope>
    <source>
        <strain evidence="2 3">AM25-6</strain>
    </source>
</reference>
<protein>
    <submittedName>
        <fullName evidence="2">ABC transporter substrate-binding protein</fullName>
    </submittedName>
</protein>
<dbReference type="PROSITE" id="PS51257">
    <property type="entry name" value="PROKAR_LIPOPROTEIN"/>
    <property type="match status" value="1"/>
</dbReference>
<dbReference type="InterPro" id="IPR028082">
    <property type="entry name" value="Peripla_BP_I"/>
</dbReference>
<feature type="chain" id="PRO_5038567768" evidence="1">
    <location>
        <begin position="23"/>
        <end position="343"/>
    </location>
</feature>
<dbReference type="Pfam" id="PF04392">
    <property type="entry name" value="ABC_sub_bind"/>
    <property type="match status" value="1"/>
</dbReference>
<dbReference type="PANTHER" id="PTHR35271:SF1">
    <property type="entry name" value="ABC TRANSPORTER, SUBSTRATE-BINDING LIPOPROTEIN"/>
    <property type="match status" value="1"/>
</dbReference>
<dbReference type="PANTHER" id="PTHR35271">
    <property type="entry name" value="ABC TRANSPORTER, SUBSTRATE-BINDING LIPOPROTEIN-RELATED"/>
    <property type="match status" value="1"/>
</dbReference>
<keyword evidence="1" id="KW-0732">Signal</keyword>
<comment type="caution">
    <text evidence="2">The sequence shown here is derived from an EMBL/GenBank/DDBJ whole genome shotgun (WGS) entry which is preliminary data.</text>
</comment>
<dbReference type="SUPFAM" id="SSF53822">
    <property type="entry name" value="Periplasmic binding protein-like I"/>
    <property type="match status" value="2"/>
</dbReference>
<evidence type="ECO:0000256" key="1">
    <source>
        <dbReference type="SAM" id="SignalP"/>
    </source>
</evidence>
<dbReference type="CDD" id="cd06325">
    <property type="entry name" value="PBP1_ABC_unchar_transporter"/>
    <property type="match status" value="1"/>
</dbReference>
<sequence>MKRTKKLLMVGLSLVCAVGLFAGCGNSDSGNSADKTYELGILQFANHGSLDNCREGFLQGLKEEGIEEGKNLNVTYKNSGSDAATDNQIASSFASKDMDMICAIATPSAQSAYNAAKDKNIPVIYTAVTSPKLAGFVDDSDKNVGEITGTSDLVLADDQLKLITDMMPKVKNVGILYSTSEVNSKAGIEAYEKAASKYGVKIITQGTSSAADIPMATDSLLKKVDCITNLTDNTVVSNLPTILDKANKAKKPVFGSEIEQVKIGCIGCVGIDFVKLGNQTGKMAAKVLKGEAKAKDMPFETFDSGEIVINTKVASDLGIEISNGVKEQASQTFDKIEQSGENK</sequence>